<evidence type="ECO:0000313" key="3">
    <source>
        <dbReference type="EMBL" id="RDW20645.1"/>
    </source>
</evidence>
<dbReference type="PANTHER" id="PTHR47406">
    <property type="entry name" value="COAGULATION FACTOR 5/8 TYPE, C-TERMINAL"/>
    <property type="match status" value="1"/>
</dbReference>
<dbReference type="GO" id="GO:0046559">
    <property type="term" value="F:alpha-glucuronidase activity"/>
    <property type="evidence" value="ECO:0007669"/>
    <property type="project" value="InterPro"/>
</dbReference>
<dbReference type="OrthoDB" id="2495297at2"/>
<dbReference type="PANTHER" id="PTHR47406:SF2">
    <property type="entry name" value="ALPHA GLUCURONIDASE N-TERMINAL DOMAIN-CONTAINING PROTEIN"/>
    <property type="match status" value="1"/>
</dbReference>
<evidence type="ECO:0000259" key="2">
    <source>
        <dbReference type="Pfam" id="PF03648"/>
    </source>
</evidence>
<keyword evidence="1" id="KW-0378">Hydrolase</keyword>
<dbReference type="AlphaFoldDB" id="A0A3D8Q0X2"/>
<comment type="caution">
    <text evidence="3">The sequence shown here is derived from an EMBL/GenBank/DDBJ whole genome shotgun (WGS) entry which is preliminary data.</text>
</comment>
<dbReference type="Gene3D" id="3.30.379.10">
    <property type="entry name" value="Chitobiase/beta-hexosaminidase domain 2-like"/>
    <property type="match status" value="1"/>
</dbReference>
<keyword evidence="4" id="KW-1185">Reference proteome</keyword>
<evidence type="ECO:0000313" key="4">
    <source>
        <dbReference type="Proteomes" id="UP000256520"/>
    </source>
</evidence>
<dbReference type="EMBL" id="PIOD01000005">
    <property type="protein sequence ID" value="RDW20645.1"/>
    <property type="molecule type" value="Genomic_DNA"/>
</dbReference>
<organism evidence="3 4">
    <name type="scientific">Oceanobacillus chungangensis</name>
    <dbReference type="NCBI Taxonomy" id="1229152"/>
    <lineage>
        <taxon>Bacteria</taxon>
        <taxon>Bacillati</taxon>
        <taxon>Bacillota</taxon>
        <taxon>Bacilli</taxon>
        <taxon>Bacillales</taxon>
        <taxon>Bacillaceae</taxon>
        <taxon>Oceanobacillus</taxon>
    </lineage>
</organism>
<dbReference type="SUPFAM" id="SSF55545">
    <property type="entry name" value="beta-N-acetylhexosaminidase-like domain"/>
    <property type="match status" value="1"/>
</dbReference>
<sequence>MHLNSIIYFNNHVTIKFAVEELRRLMKKAGLQVNIYQNPDLNTLKESKRISIMLQDEFNSSSFSKGDLFIEKDGFAIFENENETWIIGKEERSTLYGVYHFCEKRLGYNWFSIGEEHLKESNFIQGINNWNINEPAFNRRGNILETINDPIYISKLIDWGVKNGLNEFFFTFFLWDEIGEYIREDLEKRSVNVTLGGHSLRFLLVAAERSSNESVGFFIAESPLQNQVIEEIVNICKKTPVVTRISLWPEDIGIEEDHFSDFMQIYIVFAERLKTALKAEKLRVEVEHIVYNAGLAWNMLERNEKTVPTNQVDILYAYWGRDYSQSIDNNSTEQTRAINALKDWKKQTEAKQRSITVLEYYSDHFMLSELFPPLVKRIEEDVKAYRKLKIDGLLNLIVPIHEKEQSSEMPKKYPWKWIQQLNNYFYAGLSWGKNGDQLLRQFGSMLGPNNERYVEILLELEKIVSQHTKWNFPLFPARVVDPEKVSHPNDATGIIEFLDEIILFFNKQDIEIDKDLLMIQNKNNAVSFSNQEMLLIYFYYLKETAKFYKKAWTKMLEVTK</sequence>
<reference evidence="4" key="1">
    <citation type="submission" date="2017-11" db="EMBL/GenBank/DDBJ databases">
        <authorList>
            <person name="Zhu W."/>
        </authorList>
    </citation>
    <scope>NUCLEOTIDE SEQUENCE [LARGE SCALE GENOMIC DNA]</scope>
    <source>
        <strain evidence="4">CAU 1051</strain>
    </source>
</reference>
<dbReference type="Proteomes" id="UP000256520">
    <property type="component" value="Unassembled WGS sequence"/>
</dbReference>
<name>A0A3D8Q0X2_9BACI</name>
<dbReference type="Pfam" id="PF03648">
    <property type="entry name" value="Glyco_hydro_67N"/>
    <property type="match status" value="1"/>
</dbReference>
<dbReference type="GO" id="GO:0045493">
    <property type="term" value="P:xylan catabolic process"/>
    <property type="evidence" value="ECO:0007669"/>
    <property type="project" value="InterPro"/>
</dbReference>
<dbReference type="InterPro" id="IPR005154">
    <property type="entry name" value="Glyco_hydro_67_aGlcAse_N"/>
</dbReference>
<proteinExistence type="predicted"/>
<evidence type="ECO:0000256" key="1">
    <source>
        <dbReference type="ARBA" id="ARBA00022801"/>
    </source>
</evidence>
<protein>
    <recommendedName>
        <fullName evidence="2">Alpha glucuronidase N-terminal domain-containing protein</fullName>
    </recommendedName>
</protein>
<accession>A0A3D8Q0X2</accession>
<feature type="domain" description="Alpha glucuronidase N-terminal" evidence="2">
    <location>
        <begin position="4"/>
        <end position="101"/>
    </location>
</feature>
<dbReference type="InterPro" id="IPR029018">
    <property type="entry name" value="Hex-like_dom2"/>
</dbReference>
<gene>
    <name evidence="3" type="ORF">CWR45_05280</name>
</gene>